<dbReference type="SUPFAM" id="SSF53383">
    <property type="entry name" value="PLP-dependent transferases"/>
    <property type="match status" value="1"/>
</dbReference>
<comment type="subunit">
    <text evidence="5 10">Homodimer.</text>
</comment>
<comment type="pathway">
    <text evidence="3 10">Cofactor biosynthesis; biotin biosynthesis.</text>
</comment>
<keyword evidence="13" id="KW-1185">Reference proteome</keyword>
<dbReference type="CDD" id="cd06454">
    <property type="entry name" value="KBL_like"/>
    <property type="match status" value="1"/>
</dbReference>
<dbReference type="PROSITE" id="PS00599">
    <property type="entry name" value="AA_TRANSFER_CLASS_2"/>
    <property type="match status" value="1"/>
</dbReference>
<evidence type="ECO:0000256" key="1">
    <source>
        <dbReference type="ARBA" id="ARBA00001933"/>
    </source>
</evidence>
<evidence type="ECO:0000256" key="2">
    <source>
        <dbReference type="ARBA" id="ARBA00002513"/>
    </source>
</evidence>
<evidence type="ECO:0000313" key="12">
    <source>
        <dbReference type="EMBL" id="MBN2910362.1"/>
    </source>
</evidence>
<dbReference type="InterPro" id="IPR015424">
    <property type="entry name" value="PyrdxlP-dep_Trfase"/>
</dbReference>
<evidence type="ECO:0000256" key="8">
    <source>
        <dbReference type="ARBA" id="ARBA00022898"/>
    </source>
</evidence>
<dbReference type="EMBL" id="JAFHAP010000011">
    <property type="protein sequence ID" value="MBN2910362.1"/>
    <property type="molecule type" value="Genomic_DNA"/>
</dbReference>
<dbReference type="GO" id="GO:0008710">
    <property type="term" value="F:8-amino-7-oxononanoate synthase activity"/>
    <property type="evidence" value="ECO:0007669"/>
    <property type="project" value="UniProtKB-EC"/>
</dbReference>
<gene>
    <name evidence="12" type="primary">bioF</name>
    <name evidence="12" type="ORF">JQC72_12725</name>
</gene>
<keyword evidence="8 10" id="KW-0663">Pyridoxal phosphate</keyword>
<dbReference type="InterPro" id="IPR050087">
    <property type="entry name" value="AON_synthase_class-II"/>
</dbReference>
<dbReference type="InterPro" id="IPR015422">
    <property type="entry name" value="PyrdxlP-dep_Trfase_small"/>
</dbReference>
<reference evidence="12" key="1">
    <citation type="journal article" date="2024" name="Int. J. Syst. Evol. Microbiol.">
        <title>Polycladomyces zharkentensis sp. nov., a novel thermophilic cellulose- and starch-degrading member of the Bacillota from a geothermal aquifer in Kazakhstan.</title>
        <authorList>
            <person name="Mashzhan A."/>
            <person name="Kistaubayeva A."/>
            <person name="Javier-Lopez R."/>
            <person name="Bissenova U."/>
            <person name="Bissenbay A."/>
            <person name="Birkeland N.K."/>
        </authorList>
    </citation>
    <scope>NUCLEOTIDE SEQUENCE</scope>
    <source>
        <strain evidence="12">ZKZ2T</strain>
    </source>
</reference>
<dbReference type="NCBIfam" id="TIGR00858">
    <property type="entry name" value="bioF"/>
    <property type="match status" value="1"/>
</dbReference>
<dbReference type="Gene3D" id="3.90.1150.10">
    <property type="entry name" value="Aspartate Aminotransferase, domain 1"/>
    <property type="match status" value="1"/>
</dbReference>
<evidence type="ECO:0000256" key="5">
    <source>
        <dbReference type="ARBA" id="ARBA00011738"/>
    </source>
</evidence>
<dbReference type="RefSeq" id="WP_205496220.1">
    <property type="nucleotide sequence ID" value="NZ_JAFHAP010000011.1"/>
</dbReference>
<comment type="similarity">
    <text evidence="4 10">Belongs to the class-II pyridoxal-phosphate-dependent aminotransferase family. BioF subfamily.</text>
</comment>
<keyword evidence="7" id="KW-0093">Biotin biosynthesis</keyword>
<dbReference type="Proteomes" id="UP001177120">
    <property type="component" value="Unassembled WGS sequence"/>
</dbReference>
<dbReference type="Gene3D" id="3.40.640.10">
    <property type="entry name" value="Type I PLP-dependent aspartate aminotransferase-like (Major domain)"/>
    <property type="match status" value="1"/>
</dbReference>
<evidence type="ECO:0000259" key="11">
    <source>
        <dbReference type="Pfam" id="PF00155"/>
    </source>
</evidence>
<comment type="catalytic activity">
    <reaction evidence="9 10">
        <text>6-carboxyhexanoyl-[ACP] + L-alanine + H(+) = (8S)-8-amino-7-oxononanoate + holo-[ACP] + CO2</text>
        <dbReference type="Rhea" id="RHEA:42288"/>
        <dbReference type="Rhea" id="RHEA-COMP:9685"/>
        <dbReference type="Rhea" id="RHEA-COMP:9955"/>
        <dbReference type="ChEBI" id="CHEBI:15378"/>
        <dbReference type="ChEBI" id="CHEBI:16526"/>
        <dbReference type="ChEBI" id="CHEBI:57972"/>
        <dbReference type="ChEBI" id="CHEBI:64479"/>
        <dbReference type="ChEBI" id="CHEBI:78846"/>
        <dbReference type="ChEBI" id="CHEBI:149468"/>
        <dbReference type="EC" id="2.3.1.47"/>
    </reaction>
</comment>
<dbReference type="InterPro" id="IPR004723">
    <property type="entry name" value="AONS_Archaea/Proteobacteria"/>
</dbReference>
<comment type="function">
    <text evidence="2 10">Catalyzes the decarboxylative condensation of pimeloyl-[acyl-carrier protein] and L-alanine to produce 8-amino-7-oxononanoate (AON), [acyl-carrier protein], and carbon dioxide.</text>
</comment>
<dbReference type="PANTHER" id="PTHR13693:SF100">
    <property type="entry name" value="8-AMINO-7-OXONONANOATE SYNTHASE"/>
    <property type="match status" value="1"/>
</dbReference>
<evidence type="ECO:0000256" key="9">
    <source>
        <dbReference type="ARBA" id="ARBA00047715"/>
    </source>
</evidence>
<evidence type="ECO:0000313" key="13">
    <source>
        <dbReference type="Proteomes" id="UP001177120"/>
    </source>
</evidence>
<comment type="cofactor">
    <cofactor evidence="1 10">
        <name>pyridoxal 5'-phosphate</name>
        <dbReference type="ChEBI" id="CHEBI:597326"/>
    </cofactor>
</comment>
<protein>
    <recommendedName>
        <fullName evidence="10">8-amino-7-ketopelargonate synthase</fullName>
        <ecNumber evidence="10">2.3.1.47</ecNumber>
    </recommendedName>
</protein>
<dbReference type="InterPro" id="IPR004839">
    <property type="entry name" value="Aminotransferase_I/II_large"/>
</dbReference>
<comment type="caution">
    <text evidence="12">The sequence shown here is derived from an EMBL/GenBank/DDBJ whole genome shotgun (WGS) entry which is preliminary data.</text>
</comment>
<keyword evidence="6 10" id="KW-0808">Transferase</keyword>
<evidence type="ECO:0000256" key="7">
    <source>
        <dbReference type="ARBA" id="ARBA00022756"/>
    </source>
</evidence>
<dbReference type="PANTHER" id="PTHR13693">
    <property type="entry name" value="CLASS II AMINOTRANSFERASE/8-AMINO-7-OXONONANOATE SYNTHASE"/>
    <property type="match status" value="1"/>
</dbReference>
<evidence type="ECO:0000256" key="10">
    <source>
        <dbReference type="RuleBase" id="RU003693"/>
    </source>
</evidence>
<organism evidence="12 13">
    <name type="scientific">Polycladomyces zharkentensis</name>
    <dbReference type="NCBI Taxonomy" id="2807616"/>
    <lineage>
        <taxon>Bacteria</taxon>
        <taxon>Bacillati</taxon>
        <taxon>Bacillota</taxon>
        <taxon>Bacilli</taxon>
        <taxon>Bacillales</taxon>
        <taxon>Thermoactinomycetaceae</taxon>
        <taxon>Polycladomyces</taxon>
    </lineage>
</organism>
<evidence type="ECO:0000256" key="3">
    <source>
        <dbReference type="ARBA" id="ARBA00004746"/>
    </source>
</evidence>
<evidence type="ECO:0000256" key="4">
    <source>
        <dbReference type="ARBA" id="ARBA00010008"/>
    </source>
</evidence>
<dbReference type="EC" id="2.3.1.47" evidence="10"/>
<evidence type="ECO:0000256" key="6">
    <source>
        <dbReference type="ARBA" id="ARBA00022679"/>
    </source>
</evidence>
<dbReference type="InterPro" id="IPR015421">
    <property type="entry name" value="PyrdxlP-dep_Trfase_major"/>
</dbReference>
<sequence length="396" mass="43274">MSLWEATLRGRLARLEQEGRLRSLVPVARAVDPVLERDGRSLINFSSNNYLGLANHPELMEAARKGVQRGAGATASRLIVGHDEETERLEQEIAAFKGTEAALVFGSGYMANVGVLSALLQRGDAVFSDKWNHASIVDGIRLSGATLFRYRHQDMDHLEAQLRQAEKKGIRRKLIVTDTVFSMDGDVARLHDLVALKERYDAALMVDEAHGGGVFGSSGEGAAHHMGLADQVDLHMGTFSKAFGVVGAYVAGNRTWISYLVNTCRSFIYTTALPPVVIEMIRTSLRLVREAGDRRTALRQKAARFRNRLKMSGLNIGPSETQIVPLIVGDVHATVKLSQSLMESGVLAVPIRPPTVPEGTARLRFSLMATHTDEHLETAIAAIERAVRTGGVTIYD</sequence>
<dbReference type="Pfam" id="PF00155">
    <property type="entry name" value="Aminotran_1_2"/>
    <property type="match status" value="1"/>
</dbReference>
<accession>A0ABS2WLH0</accession>
<dbReference type="InterPro" id="IPR001917">
    <property type="entry name" value="Aminotrans_II_pyridoxalP_BS"/>
</dbReference>
<proteinExistence type="inferred from homology"/>
<name>A0ABS2WLH0_9BACL</name>
<feature type="domain" description="Aminotransferase class I/classII large" evidence="11">
    <location>
        <begin position="42"/>
        <end position="383"/>
    </location>
</feature>
<keyword evidence="12" id="KW-0012">Acyltransferase</keyword>